<comment type="caution">
    <text evidence="2">The sequence shown here is derived from an EMBL/GenBank/DDBJ whole genome shotgun (WGS) entry which is preliminary data.</text>
</comment>
<accession>A0A3N0YVH2</accession>
<evidence type="ECO:0000256" key="1">
    <source>
        <dbReference type="SAM" id="MobiDB-lite"/>
    </source>
</evidence>
<reference evidence="2 3" key="1">
    <citation type="submission" date="2018-10" db="EMBL/GenBank/DDBJ databases">
        <title>Genome assembly for a Yunnan-Guizhou Plateau 3E fish, Anabarilius grahami (Regan), and its evolutionary and genetic applications.</title>
        <authorList>
            <person name="Jiang W."/>
        </authorList>
    </citation>
    <scope>NUCLEOTIDE SEQUENCE [LARGE SCALE GENOMIC DNA]</scope>
    <source>
        <strain evidence="2">AG-KIZ</strain>
        <tissue evidence="2">Muscle</tissue>
    </source>
</reference>
<organism evidence="2 3">
    <name type="scientific">Anabarilius grahami</name>
    <name type="common">Kanglang fish</name>
    <name type="synonym">Barilius grahami</name>
    <dbReference type="NCBI Taxonomy" id="495550"/>
    <lineage>
        <taxon>Eukaryota</taxon>
        <taxon>Metazoa</taxon>
        <taxon>Chordata</taxon>
        <taxon>Craniata</taxon>
        <taxon>Vertebrata</taxon>
        <taxon>Euteleostomi</taxon>
        <taxon>Actinopterygii</taxon>
        <taxon>Neopterygii</taxon>
        <taxon>Teleostei</taxon>
        <taxon>Ostariophysi</taxon>
        <taxon>Cypriniformes</taxon>
        <taxon>Xenocyprididae</taxon>
        <taxon>Xenocypridinae</taxon>
        <taxon>Xenocypridinae incertae sedis</taxon>
        <taxon>Anabarilius</taxon>
    </lineage>
</organism>
<proteinExistence type="predicted"/>
<keyword evidence="3" id="KW-1185">Reference proteome</keyword>
<name>A0A3N0YVH2_ANAGA</name>
<sequence length="108" mass="11647">MDAHLLRSPSGGGIGFTEGSRSRLSVHTDLRTQEISQPSADQTSSYPAADLLIPRFQVLRQNAGSLLSGSCVSITRMCRAAHVLQRWPIPSLRSDVEPGSAGCKQRSK</sequence>
<gene>
    <name evidence="2" type="ORF">DPX16_14846</name>
</gene>
<feature type="region of interest" description="Disordered" evidence="1">
    <location>
        <begin position="1"/>
        <end position="28"/>
    </location>
</feature>
<dbReference type="EMBL" id="RJVU01021895">
    <property type="protein sequence ID" value="ROL50192.1"/>
    <property type="molecule type" value="Genomic_DNA"/>
</dbReference>
<dbReference type="Proteomes" id="UP000281406">
    <property type="component" value="Unassembled WGS sequence"/>
</dbReference>
<protein>
    <submittedName>
        <fullName evidence="2">Uncharacterized protein</fullName>
    </submittedName>
</protein>
<evidence type="ECO:0000313" key="2">
    <source>
        <dbReference type="EMBL" id="ROL50192.1"/>
    </source>
</evidence>
<dbReference type="AlphaFoldDB" id="A0A3N0YVH2"/>
<evidence type="ECO:0000313" key="3">
    <source>
        <dbReference type="Proteomes" id="UP000281406"/>
    </source>
</evidence>